<feature type="transmembrane region" description="Helical" evidence="15">
    <location>
        <begin position="429"/>
        <end position="451"/>
    </location>
</feature>
<evidence type="ECO:0000313" key="19">
    <source>
        <dbReference type="Proteomes" id="UP000287872"/>
    </source>
</evidence>
<dbReference type="CDD" id="cd06225">
    <property type="entry name" value="HAMP"/>
    <property type="match status" value="1"/>
</dbReference>
<evidence type="ECO:0000256" key="10">
    <source>
        <dbReference type="ARBA" id="ARBA00022840"/>
    </source>
</evidence>
<dbReference type="CDD" id="cd00082">
    <property type="entry name" value="HisKA"/>
    <property type="match status" value="1"/>
</dbReference>
<dbReference type="InterPro" id="IPR050398">
    <property type="entry name" value="HssS/ArlS-like"/>
</dbReference>
<evidence type="ECO:0000256" key="14">
    <source>
        <dbReference type="SAM" id="Coils"/>
    </source>
</evidence>
<keyword evidence="10" id="KW-0067">ATP-binding</keyword>
<dbReference type="RefSeq" id="WP_307720497.1">
    <property type="nucleotide sequence ID" value="NZ_BHYK01000018.1"/>
</dbReference>
<evidence type="ECO:0000256" key="8">
    <source>
        <dbReference type="ARBA" id="ARBA00022741"/>
    </source>
</evidence>
<proteinExistence type="predicted"/>
<keyword evidence="12" id="KW-0902">Two-component regulatory system</keyword>
<keyword evidence="19" id="KW-1185">Reference proteome</keyword>
<dbReference type="InterPro" id="IPR036890">
    <property type="entry name" value="HATPase_C_sf"/>
</dbReference>
<reference evidence="18 19" key="1">
    <citation type="submission" date="2018-11" db="EMBL/GenBank/DDBJ databases">
        <title>Genome sequencing and assembly of Clostridium tagluense strain A121.</title>
        <authorList>
            <person name="Murakami T."/>
            <person name="Segawa T."/>
            <person name="Shcherbakova V.A."/>
            <person name="Mori H."/>
            <person name="Yoshimura Y."/>
        </authorList>
    </citation>
    <scope>NUCLEOTIDE SEQUENCE [LARGE SCALE GENOMIC DNA]</scope>
    <source>
        <strain evidence="18 19">A121</strain>
    </source>
</reference>
<feature type="domain" description="Histidine kinase" evidence="16">
    <location>
        <begin position="515"/>
        <end position="729"/>
    </location>
</feature>
<dbReference type="AlphaFoldDB" id="A0A401UPN7"/>
<dbReference type="InterPro" id="IPR036097">
    <property type="entry name" value="HisK_dim/P_sf"/>
</dbReference>
<keyword evidence="9 18" id="KW-0418">Kinase</keyword>
<dbReference type="SUPFAM" id="SSF47384">
    <property type="entry name" value="Homodimeric domain of signal transducing histidine kinase"/>
    <property type="match status" value="1"/>
</dbReference>
<dbReference type="FunFam" id="3.30.565.10:FF:000013">
    <property type="entry name" value="Two-component sensor histidine kinase"/>
    <property type="match status" value="1"/>
</dbReference>
<feature type="transmembrane region" description="Helical" evidence="15">
    <location>
        <begin position="309"/>
        <end position="333"/>
    </location>
</feature>
<keyword evidence="7 15" id="KW-0812">Transmembrane</keyword>
<feature type="domain" description="HAMP" evidence="17">
    <location>
        <begin position="448"/>
        <end position="500"/>
    </location>
</feature>
<dbReference type="Gene3D" id="1.10.287.130">
    <property type="match status" value="1"/>
</dbReference>
<dbReference type="InterPro" id="IPR005467">
    <property type="entry name" value="His_kinase_dom"/>
</dbReference>
<dbReference type="Gene3D" id="3.30.565.10">
    <property type="entry name" value="Histidine kinase-like ATPase, C-terminal domain"/>
    <property type="match status" value="1"/>
</dbReference>
<dbReference type="EC" id="2.7.13.3" evidence="3"/>
<feature type="transmembrane region" description="Helical" evidence="15">
    <location>
        <begin position="345"/>
        <end position="363"/>
    </location>
</feature>
<organism evidence="18 19">
    <name type="scientific">Clostridium tagluense</name>
    <dbReference type="NCBI Taxonomy" id="360422"/>
    <lineage>
        <taxon>Bacteria</taxon>
        <taxon>Bacillati</taxon>
        <taxon>Bacillota</taxon>
        <taxon>Clostridia</taxon>
        <taxon>Eubacteriales</taxon>
        <taxon>Clostridiaceae</taxon>
        <taxon>Clostridium</taxon>
    </lineage>
</organism>
<evidence type="ECO:0000256" key="13">
    <source>
        <dbReference type="ARBA" id="ARBA00023136"/>
    </source>
</evidence>
<dbReference type="InterPro" id="IPR003594">
    <property type="entry name" value="HATPase_dom"/>
</dbReference>
<dbReference type="Proteomes" id="UP000287872">
    <property type="component" value="Unassembled WGS sequence"/>
</dbReference>
<evidence type="ECO:0000259" key="16">
    <source>
        <dbReference type="PROSITE" id="PS50109"/>
    </source>
</evidence>
<sequence length="730" mass="83844">MDIKLKNKYAYITAFIICVYMFGISALSANDFIKNRKYLVADPYFTSSGFKNELVGYFNNIQALSGVYKDYSQKSDDQKVTKAELASSKTLYDSNLRNKEDEINSKYANEILAAEKEGIKATVSRLTEEKNKELDKLKKENTKTLEDFKKEIAEYKTKDYENVKKAVEGKSIIKYYIARGKGNVIDTNIQNVSDIDLYVKNNALYSIKFSKQALTNNNGIASINKWFTGNFEKGYFIIPKDIEPSSYIYESYIYYNSVGERIIKEIVIGAVSFSIGLFMLVYILYILKKNNKEIDFTQKLTKWYNKVPLDARVFIFIIYSFIMSVYLNTVVFFYKPYSLGQLHKLTIVAFYIFYFIFNVRMVVNLKRNKEEFRAEIKKCLLYKLSIFMKESPMTKTTKFKVRGIIILTLLAGVAILAAFIALMSRSIVIIIPIAYVFCYLLFIVIYSFNVIKAFVSIVKGTEEIVSGNLNYTIKEKGRGDLFELAHNINNMKSGFKKSLENEIKSERLKSELITNVSHDLKTPLTSIINYVDLLKKEDLSNEKAQGYIDVLDRKSQRLKILIDDLFEASKMASGAVELNMEKVDVTALLSQALAELHEKINNSSLIFKLKVPKEKVYANLDGKKTWRVFENLINNILKYSLPSTRVYIDLVVDDYKIIITMKNISSYEMDFDKEEIFERFIRGDKSRNTEGSGLGLSIAKSILELQGGNLSIEIDGDLFKVKLTVPCYQP</sequence>
<evidence type="ECO:0000256" key="4">
    <source>
        <dbReference type="ARBA" id="ARBA00022475"/>
    </source>
</evidence>
<keyword evidence="6" id="KW-0808">Transferase</keyword>
<dbReference type="PRINTS" id="PR00344">
    <property type="entry name" value="BCTRLSENSOR"/>
</dbReference>
<comment type="catalytic activity">
    <reaction evidence="1">
        <text>ATP + protein L-histidine = ADP + protein N-phospho-L-histidine.</text>
        <dbReference type="EC" id="2.7.13.3"/>
    </reaction>
</comment>
<dbReference type="PANTHER" id="PTHR45528">
    <property type="entry name" value="SENSOR HISTIDINE KINASE CPXA"/>
    <property type="match status" value="1"/>
</dbReference>
<evidence type="ECO:0000256" key="12">
    <source>
        <dbReference type="ARBA" id="ARBA00023012"/>
    </source>
</evidence>
<dbReference type="GO" id="GO:0005886">
    <property type="term" value="C:plasma membrane"/>
    <property type="evidence" value="ECO:0007669"/>
    <property type="project" value="UniProtKB-SubCell"/>
</dbReference>
<dbReference type="SUPFAM" id="SSF55874">
    <property type="entry name" value="ATPase domain of HSP90 chaperone/DNA topoisomerase II/histidine kinase"/>
    <property type="match status" value="1"/>
</dbReference>
<keyword evidence="4" id="KW-1003">Cell membrane</keyword>
<evidence type="ECO:0000256" key="2">
    <source>
        <dbReference type="ARBA" id="ARBA00004651"/>
    </source>
</evidence>
<evidence type="ECO:0000256" key="11">
    <source>
        <dbReference type="ARBA" id="ARBA00022989"/>
    </source>
</evidence>
<dbReference type="SMART" id="SM00388">
    <property type="entry name" value="HisKA"/>
    <property type="match status" value="1"/>
</dbReference>
<dbReference type="SMART" id="SM00387">
    <property type="entry name" value="HATPase_c"/>
    <property type="match status" value="1"/>
</dbReference>
<comment type="caution">
    <text evidence="18">The sequence shown here is derived from an EMBL/GenBank/DDBJ whole genome shotgun (WGS) entry which is preliminary data.</text>
</comment>
<keyword evidence="8" id="KW-0547">Nucleotide-binding</keyword>
<accession>A0A401UPN7</accession>
<dbReference type="GO" id="GO:0000155">
    <property type="term" value="F:phosphorelay sensor kinase activity"/>
    <property type="evidence" value="ECO:0007669"/>
    <property type="project" value="InterPro"/>
</dbReference>
<dbReference type="Pfam" id="PF02518">
    <property type="entry name" value="HATPase_c"/>
    <property type="match status" value="1"/>
</dbReference>
<evidence type="ECO:0000256" key="3">
    <source>
        <dbReference type="ARBA" id="ARBA00012438"/>
    </source>
</evidence>
<evidence type="ECO:0000256" key="15">
    <source>
        <dbReference type="SAM" id="Phobius"/>
    </source>
</evidence>
<evidence type="ECO:0000313" key="18">
    <source>
        <dbReference type="EMBL" id="GCD11487.1"/>
    </source>
</evidence>
<evidence type="ECO:0000256" key="6">
    <source>
        <dbReference type="ARBA" id="ARBA00022679"/>
    </source>
</evidence>
<evidence type="ECO:0000256" key="9">
    <source>
        <dbReference type="ARBA" id="ARBA00022777"/>
    </source>
</evidence>
<dbReference type="PROSITE" id="PS50109">
    <property type="entry name" value="HIS_KIN"/>
    <property type="match status" value="1"/>
</dbReference>
<comment type="subcellular location">
    <subcellularLocation>
        <location evidence="2">Cell membrane</location>
        <topology evidence="2">Multi-pass membrane protein</topology>
    </subcellularLocation>
</comment>
<gene>
    <name evidence="18" type="ORF">Ctaglu_31100</name>
</gene>
<evidence type="ECO:0000256" key="7">
    <source>
        <dbReference type="ARBA" id="ARBA00022692"/>
    </source>
</evidence>
<feature type="transmembrane region" description="Helical" evidence="15">
    <location>
        <begin position="266"/>
        <end position="288"/>
    </location>
</feature>
<dbReference type="GO" id="GO:0005524">
    <property type="term" value="F:ATP binding"/>
    <property type="evidence" value="ECO:0007669"/>
    <property type="project" value="UniProtKB-KW"/>
</dbReference>
<feature type="coiled-coil region" evidence="14">
    <location>
        <begin position="109"/>
        <end position="158"/>
    </location>
</feature>
<dbReference type="Pfam" id="PF00512">
    <property type="entry name" value="HisKA"/>
    <property type="match status" value="1"/>
</dbReference>
<dbReference type="Gene3D" id="6.10.340.10">
    <property type="match status" value="1"/>
</dbReference>
<evidence type="ECO:0000256" key="5">
    <source>
        <dbReference type="ARBA" id="ARBA00022553"/>
    </source>
</evidence>
<protein>
    <recommendedName>
        <fullName evidence="3">histidine kinase</fullName>
        <ecNumber evidence="3">2.7.13.3</ecNumber>
    </recommendedName>
</protein>
<keyword evidence="5" id="KW-0597">Phosphoprotein</keyword>
<keyword evidence="13 15" id="KW-0472">Membrane</keyword>
<evidence type="ECO:0000259" key="17">
    <source>
        <dbReference type="PROSITE" id="PS50885"/>
    </source>
</evidence>
<dbReference type="PANTHER" id="PTHR45528:SF1">
    <property type="entry name" value="SENSOR HISTIDINE KINASE CPXA"/>
    <property type="match status" value="1"/>
</dbReference>
<feature type="transmembrane region" description="Helical" evidence="15">
    <location>
        <begin position="403"/>
        <end position="423"/>
    </location>
</feature>
<feature type="transmembrane region" description="Helical" evidence="15">
    <location>
        <begin position="9"/>
        <end position="29"/>
    </location>
</feature>
<dbReference type="InterPro" id="IPR003661">
    <property type="entry name" value="HisK_dim/P_dom"/>
</dbReference>
<evidence type="ECO:0000256" key="1">
    <source>
        <dbReference type="ARBA" id="ARBA00000085"/>
    </source>
</evidence>
<dbReference type="EMBL" id="BHYK01000018">
    <property type="protein sequence ID" value="GCD11487.1"/>
    <property type="molecule type" value="Genomic_DNA"/>
</dbReference>
<dbReference type="InterPro" id="IPR004358">
    <property type="entry name" value="Sig_transdc_His_kin-like_C"/>
</dbReference>
<dbReference type="FunFam" id="1.10.287.130:FF:000008">
    <property type="entry name" value="Two-component sensor histidine kinase"/>
    <property type="match status" value="1"/>
</dbReference>
<keyword evidence="11 15" id="KW-1133">Transmembrane helix</keyword>
<dbReference type="InterPro" id="IPR003660">
    <property type="entry name" value="HAMP_dom"/>
</dbReference>
<dbReference type="PROSITE" id="PS50885">
    <property type="entry name" value="HAMP"/>
    <property type="match status" value="1"/>
</dbReference>
<name>A0A401UPN7_9CLOT</name>
<keyword evidence="14" id="KW-0175">Coiled coil</keyword>